<dbReference type="EMBL" id="BTGU01001206">
    <property type="protein sequence ID" value="GMN70647.1"/>
    <property type="molecule type" value="Genomic_DNA"/>
</dbReference>
<dbReference type="Proteomes" id="UP001187192">
    <property type="component" value="Unassembled WGS sequence"/>
</dbReference>
<comment type="caution">
    <text evidence="2">The sequence shown here is derived from an EMBL/GenBank/DDBJ whole genome shotgun (WGS) entry which is preliminary data.</text>
</comment>
<reference evidence="2" key="1">
    <citation type="submission" date="2023-07" db="EMBL/GenBank/DDBJ databases">
        <title>draft genome sequence of fig (Ficus carica).</title>
        <authorList>
            <person name="Takahashi T."/>
            <person name="Nishimura K."/>
        </authorList>
    </citation>
    <scope>NUCLEOTIDE SEQUENCE</scope>
</reference>
<keyword evidence="3" id="KW-1185">Reference proteome</keyword>
<evidence type="ECO:0000256" key="1">
    <source>
        <dbReference type="SAM" id="MobiDB-lite"/>
    </source>
</evidence>
<feature type="region of interest" description="Disordered" evidence="1">
    <location>
        <begin position="1"/>
        <end position="53"/>
    </location>
</feature>
<organism evidence="2 3">
    <name type="scientific">Ficus carica</name>
    <name type="common">Common fig</name>
    <dbReference type="NCBI Taxonomy" id="3494"/>
    <lineage>
        <taxon>Eukaryota</taxon>
        <taxon>Viridiplantae</taxon>
        <taxon>Streptophyta</taxon>
        <taxon>Embryophyta</taxon>
        <taxon>Tracheophyta</taxon>
        <taxon>Spermatophyta</taxon>
        <taxon>Magnoliopsida</taxon>
        <taxon>eudicotyledons</taxon>
        <taxon>Gunneridae</taxon>
        <taxon>Pentapetalae</taxon>
        <taxon>rosids</taxon>
        <taxon>fabids</taxon>
        <taxon>Rosales</taxon>
        <taxon>Moraceae</taxon>
        <taxon>Ficeae</taxon>
        <taxon>Ficus</taxon>
    </lineage>
</organism>
<gene>
    <name evidence="2" type="ORF">TIFTF001_039689</name>
</gene>
<feature type="compositionally biased region" description="Basic and acidic residues" evidence="1">
    <location>
        <begin position="8"/>
        <end position="17"/>
    </location>
</feature>
<dbReference type="AlphaFoldDB" id="A0AA88E9L4"/>
<protein>
    <submittedName>
        <fullName evidence="2">Uncharacterized protein</fullName>
    </submittedName>
</protein>
<name>A0AA88E9L4_FICCA</name>
<proteinExistence type="predicted"/>
<evidence type="ECO:0000313" key="2">
    <source>
        <dbReference type="EMBL" id="GMN70647.1"/>
    </source>
</evidence>
<sequence length="53" mass="6034">MRTPPRITRLDNEKEPKNVLQSEPQYKEDATNGGGNPFDKLIVNATENSDKFE</sequence>
<evidence type="ECO:0000313" key="3">
    <source>
        <dbReference type="Proteomes" id="UP001187192"/>
    </source>
</evidence>
<accession>A0AA88E9L4</accession>